<sequence length="148" mass="16116">MEVDHHTRHGSPNKAGGTTKSFPCLYCSRKFHSSQALGGHQNAHRKERTAAGKGQRAFSSSSSCDYMTLTAPPPLNLTLNYPFGFVGPSAYVGAYQGPMMINGFGPNGGPVFENFVGYEKENENDYDDNDERGHGDCGRQSLDLSLHL</sequence>
<dbReference type="PANTHER" id="PTHR45730:SF108">
    <property type="entry name" value="PROTEIN LATE FLOWERING"/>
    <property type="match status" value="1"/>
</dbReference>
<organism evidence="4 5">
    <name type="scientific">Striga asiatica</name>
    <name type="common">Asiatic witchweed</name>
    <name type="synonym">Buchnera asiatica</name>
    <dbReference type="NCBI Taxonomy" id="4170"/>
    <lineage>
        <taxon>Eukaryota</taxon>
        <taxon>Viridiplantae</taxon>
        <taxon>Streptophyta</taxon>
        <taxon>Embryophyta</taxon>
        <taxon>Tracheophyta</taxon>
        <taxon>Spermatophyta</taxon>
        <taxon>Magnoliopsida</taxon>
        <taxon>eudicotyledons</taxon>
        <taxon>Gunneridae</taxon>
        <taxon>Pentapetalae</taxon>
        <taxon>asterids</taxon>
        <taxon>lamiids</taxon>
        <taxon>Lamiales</taxon>
        <taxon>Orobanchaceae</taxon>
        <taxon>Buchnereae</taxon>
        <taxon>Striga</taxon>
    </lineage>
</organism>
<dbReference type="GO" id="GO:0008270">
    <property type="term" value="F:zinc ion binding"/>
    <property type="evidence" value="ECO:0007669"/>
    <property type="project" value="UniProtKB-KW"/>
</dbReference>
<evidence type="ECO:0000259" key="3">
    <source>
        <dbReference type="PROSITE" id="PS50157"/>
    </source>
</evidence>
<feature type="region of interest" description="Disordered" evidence="2">
    <location>
        <begin position="122"/>
        <end position="148"/>
    </location>
</feature>
<dbReference type="PROSITE" id="PS50157">
    <property type="entry name" value="ZINC_FINGER_C2H2_2"/>
    <property type="match status" value="1"/>
</dbReference>
<protein>
    <submittedName>
        <fullName evidence="4">Zinc finger protein</fullName>
    </submittedName>
</protein>
<dbReference type="InterPro" id="IPR013087">
    <property type="entry name" value="Znf_C2H2_type"/>
</dbReference>
<dbReference type="SUPFAM" id="SSF57667">
    <property type="entry name" value="beta-beta-alpha zinc fingers"/>
    <property type="match status" value="1"/>
</dbReference>
<evidence type="ECO:0000313" key="5">
    <source>
        <dbReference type="Proteomes" id="UP000325081"/>
    </source>
</evidence>
<keyword evidence="1" id="KW-0479">Metal-binding</keyword>
<dbReference type="EMBL" id="BKCP01011625">
    <property type="protein sequence ID" value="GER55110.1"/>
    <property type="molecule type" value="Genomic_DNA"/>
</dbReference>
<feature type="domain" description="C2H2-type" evidence="3">
    <location>
        <begin position="22"/>
        <end position="49"/>
    </location>
</feature>
<keyword evidence="1" id="KW-0863">Zinc-finger</keyword>
<dbReference type="GO" id="GO:0003700">
    <property type="term" value="F:DNA-binding transcription factor activity"/>
    <property type="evidence" value="ECO:0007669"/>
    <property type="project" value="InterPro"/>
</dbReference>
<dbReference type="OrthoDB" id="1915958at2759"/>
<name>A0A5A7RCQ6_STRAF</name>
<dbReference type="InterPro" id="IPR045320">
    <property type="entry name" value="JAGGED/SL1-like"/>
</dbReference>
<feature type="region of interest" description="Disordered" evidence="2">
    <location>
        <begin position="37"/>
        <end position="61"/>
    </location>
</feature>
<reference evidence="5" key="1">
    <citation type="journal article" date="2019" name="Curr. Biol.">
        <title>Genome Sequence of Striga asiatica Provides Insight into the Evolution of Plant Parasitism.</title>
        <authorList>
            <person name="Yoshida S."/>
            <person name="Kim S."/>
            <person name="Wafula E.K."/>
            <person name="Tanskanen J."/>
            <person name="Kim Y.M."/>
            <person name="Honaas L."/>
            <person name="Yang Z."/>
            <person name="Spallek T."/>
            <person name="Conn C.E."/>
            <person name="Ichihashi Y."/>
            <person name="Cheong K."/>
            <person name="Cui S."/>
            <person name="Der J.P."/>
            <person name="Gundlach H."/>
            <person name="Jiao Y."/>
            <person name="Hori C."/>
            <person name="Ishida J.K."/>
            <person name="Kasahara H."/>
            <person name="Kiba T."/>
            <person name="Kim M.S."/>
            <person name="Koo N."/>
            <person name="Laohavisit A."/>
            <person name="Lee Y.H."/>
            <person name="Lumba S."/>
            <person name="McCourt P."/>
            <person name="Mortimer J.C."/>
            <person name="Mutuku J.M."/>
            <person name="Nomura T."/>
            <person name="Sasaki-Sekimoto Y."/>
            <person name="Seto Y."/>
            <person name="Wang Y."/>
            <person name="Wakatake T."/>
            <person name="Sakakibara H."/>
            <person name="Demura T."/>
            <person name="Yamaguchi S."/>
            <person name="Yoneyama K."/>
            <person name="Manabe R.I."/>
            <person name="Nelson D.C."/>
            <person name="Schulman A.H."/>
            <person name="Timko M.P."/>
            <person name="dePamphilis C.W."/>
            <person name="Choi D."/>
            <person name="Shirasu K."/>
        </authorList>
    </citation>
    <scope>NUCLEOTIDE SEQUENCE [LARGE SCALE GENOMIC DNA]</scope>
    <source>
        <strain evidence="5">cv. UVA1</strain>
    </source>
</reference>
<dbReference type="PROSITE" id="PS00028">
    <property type="entry name" value="ZINC_FINGER_C2H2_1"/>
    <property type="match status" value="1"/>
</dbReference>
<gene>
    <name evidence="4" type="ORF">STAS_32741</name>
</gene>
<dbReference type="Pfam" id="PF13912">
    <property type="entry name" value="zf-C2H2_6"/>
    <property type="match status" value="1"/>
</dbReference>
<proteinExistence type="predicted"/>
<dbReference type="Gene3D" id="3.30.160.60">
    <property type="entry name" value="Classic Zinc Finger"/>
    <property type="match status" value="1"/>
</dbReference>
<accession>A0A5A7RCQ6</accession>
<dbReference type="Proteomes" id="UP000325081">
    <property type="component" value="Unassembled WGS sequence"/>
</dbReference>
<dbReference type="PANTHER" id="PTHR45730">
    <property type="entry name" value="ZINC FINGER PROTEIN JAGGED"/>
    <property type="match status" value="1"/>
</dbReference>
<comment type="caution">
    <text evidence="4">The sequence shown here is derived from an EMBL/GenBank/DDBJ whole genome shotgun (WGS) entry which is preliminary data.</text>
</comment>
<evidence type="ECO:0000256" key="1">
    <source>
        <dbReference type="PROSITE-ProRule" id="PRU00042"/>
    </source>
</evidence>
<dbReference type="InterPro" id="IPR036236">
    <property type="entry name" value="Znf_C2H2_sf"/>
</dbReference>
<evidence type="ECO:0000256" key="2">
    <source>
        <dbReference type="SAM" id="MobiDB-lite"/>
    </source>
</evidence>
<keyword evidence="1" id="KW-0862">Zinc</keyword>
<keyword evidence="5" id="KW-1185">Reference proteome</keyword>
<dbReference type="AlphaFoldDB" id="A0A5A7RCQ6"/>
<evidence type="ECO:0000313" key="4">
    <source>
        <dbReference type="EMBL" id="GER55110.1"/>
    </source>
</evidence>